<reference evidence="2 4" key="1">
    <citation type="submission" date="2016-10" db="EMBL/GenBank/DDBJ databases">
        <authorList>
            <person name="Varghese N."/>
            <person name="Submissions S."/>
        </authorList>
    </citation>
    <scope>NUCLEOTIDE SEQUENCE [LARGE SCALE GENOMIC DNA]</scope>
    <source>
        <strain evidence="2 4">CGMCC 1.7012</strain>
    </source>
</reference>
<name>A0AA94H5T3_9ENTR</name>
<gene>
    <name evidence="1" type="ORF">AWR26_03705</name>
    <name evidence="2" type="ORF">SAMN05216286_3569</name>
</gene>
<evidence type="ECO:0000313" key="1">
    <source>
        <dbReference type="EMBL" id="ANI81299.1"/>
    </source>
</evidence>
<sequence>MRNMETEWFEWWIQGFWLEADASWHYLPFFRLDPEWRTRLSRSHHTAMAHQLRVPDTLPGAPDTRLLALWQADASQRQLMLRLVSEICQQHSMTAALDDEQRLWCLRISKALRPEQWLPSALDFTTEPCRMALALLASLFPVSTWLRLRFCFDSQTVTQLPAFSRPLPGNKLQTLWDAVIWRTQQQNEAAHVEN</sequence>
<dbReference type="EMBL" id="CP014007">
    <property type="protein sequence ID" value="ANI81299.1"/>
    <property type="molecule type" value="Genomic_DNA"/>
</dbReference>
<organism evidence="2 4">
    <name type="scientific">Kosakonia oryzae</name>
    <dbReference type="NCBI Taxonomy" id="497725"/>
    <lineage>
        <taxon>Bacteria</taxon>
        <taxon>Pseudomonadati</taxon>
        <taxon>Pseudomonadota</taxon>
        <taxon>Gammaproteobacteria</taxon>
        <taxon>Enterobacterales</taxon>
        <taxon>Enterobacteriaceae</taxon>
        <taxon>Kosakonia</taxon>
    </lineage>
</organism>
<keyword evidence="3" id="KW-1185">Reference proteome</keyword>
<dbReference type="RefSeq" id="WP_064563690.1">
    <property type="nucleotide sequence ID" value="NZ_CP014007.2"/>
</dbReference>
<evidence type="ECO:0000313" key="2">
    <source>
        <dbReference type="EMBL" id="SFC87679.1"/>
    </source>
</evidence>
<protein>
    <submittedName>
        <fullName evidence="1">Type III secretion protein HrpD</fullName>
    </submittedName>
</protein>
<dbReference type="Proteomes" id="UP000078227">
    <property type="component" value="Chromosome"/>
</dbReference>
<evidence type="ECO:0000313" key="4">
    <source>
        <dbReference type="Proteomes" id="UP000182314"/>
    </source>
</evidence>
<dbReference type="EMBL" id="FOKO01000004">
    <property type="protein sequence ID" value="SFC87679.1"/>
    <property type="molecule type" value="Genomic_DNA"/>
</dbReference>
<evidence type="ECO:0000313" key="3">
    <source>
        <dbReference type="Proteomes" id="UP000078227"/>
    </source>
</evidence>
<dbReference type="Proteomes" id="UP000182314">
    <property type="component" value="Unassembled WGS sequence"/>
</dbReference>
<accession>A0AA94H5T3</accession>
<reference evidence="1 3" key="2">
    <citation type="submission" date="2021-03" db="EMBL/GenBank/DDBJ databases">
        <authorList>
            <person name="Li Y."/>
            <person name="Li S."/>
            <person name="Chen M."/>
            <person name="Peng G."/>
            <person name="Tan Z."/>
            <person name="An Q."/>
        </authorList>
    </citation>
    <scope>NUCLEOTIDE SEQUENCE [LARGE SCALE GENOMIC DNA]</scope>
    <source>
        <strain evidence="1 3">Ola 51</strain>
    </source>
</reference>
<dbReference type="KEGG" id="kor:AWR26_03705"/>
<proteinExistence type="predicted"/>
<dbReference type="AlphaFoldDB" id="A0AA94H5T3"/>